<keyword evidence="5 7" id="KW-1133">Transmembrane helix</keyword>
<keyword evidence="4 7" id="KW-0812">Transmembrane</keyword>
<sequence>MSVVDMENERLEAPLLRDGGEATEEPRDAFNDAVPTSIRWKLYVSHFLSTWQSRLFEFQAVITIAVIFPGNLLQPSIYALIRGLAAVLLAPAAGKYIDRTDRLKVVRLSIGLQRIPVALSCLCFWILLTWPTRSGPVTGVLMSALAVLACVEKVSSIMNTIAVERDWVVVIAGQHEPSLQALNSQTRRMDLIAKLLAPLAISFIDASSTRLAVLVTLGMNIVSLFIEYFAIAMVYNAVPELQRQDAAPVEEDKSASTLSYVAYVKELGDQLISYTRHPMFLPSFSLALLHFTVLSFAGHMVAYLRASSFSTLLIAALRTVSVTVEISATWFAPFAMRKVGPIRAGLWSITWQSIALVGAVGLFHGMGNSGKGKEWWGAFGLIVGVIVSRLGLWGFDLCAQTLIQEEVEGDARGSFSSSEAAFQNFFELLSYVMTIVFSRPEQFGYPATASAVVVLVAAALFALFVRRKRGHLLHVLKCVEKRQHGRDRGRQQETVRSRWLLLDQMA</sequence>
<evidence type="ECO:0000313" key="8">
    <source>
        <dbReference type="EMBL" id="GAO50611.1"/>
    </source>
</evidence>
<comment type="similarity">
    <text evidence="2 7">Belongs to the ferroportin (FP) (TC 2.A.100) family. SLC40A subfamily.</text>
</comment>
<protein>
    <recommendedName>
        <fullName evidence="7">Solute carrier family 40 member</fullName>
    </recommendedName>
</protein>
<dbReference type="Pfam" id="PF06963">
    <property type="entry name" value="FPN1"/>
    <property type="match status" value="1"/>
</dbReference>
<dbReference type="CDD" id="cd17480">
    <property type="entry name" value="MFS_SLC40A1_like"/>
    <property type="match status" value="1"/>
</dbReference>
<dbReference type="Proteomes" id="UP000033140">
    <property type="component" value="Unassembled WGS sequence"/>
</dbReference>
<reference evidence="8 9" key="2">
    <citation type="journal article" date="2014" name="J. Gen. Appl. Microbiol.">
        <title>The early diverging ascomycetous budding yeast Saitoella complicata has three histone deacetylases belonging to the Clr6, Hos2, and Rpd3 lineages.</title>
        <authorList>
            <person name="Nishida H."/>
            <person name="Matsumoto T."/>
            <person name="Kondo S."/>
            <person name="Hamamoto M."/>
            <person name="Yoshikawa H."/>
        </authorList>
    </citation>
    <scope>NUCLEOTIDE SEQUENCE [LARGE SCALE GENOMIC DNA]</scope>
    <source>
        <strain evidence="8 9">NRRL Y-17804</strain>
    </source>
</reference>
<dbReference type="InterPro" id="IPR036259">
    <property type="entry name" value="MFS_trans_sf"/>
</dbReference>
<keyword evidence="7" id="KW-0406">Ion transport</keyword>
<keyword evidence="6 7" id="KW-0472">Membrane</keyword>
<feature type="transmembrane region" description="Helical" evidence="7">
    <location>
        <begin position="311"/>
        <end position="332"/>
    </location>
</feature>
<evidence type="ECO:0000256" key="2">
    <source>
        <dbReference type="ARBA" id="ARBA00006279"/>
    </source>
</evidence>
<dbReference type="InterPro" id="IPR009716">
    <property type="entry name" value="Ferroportin-1"/>
</dbReference>
<feature type="transmembrane region" description="Helical" evidence="7">
    <location>
        <begin position="109"/>
        <end position="128"/>
    </location>
</feature>
<dbReference type="OrthoDB" id="648861at2759"/>
<evidence type="ECO:0000313" key="9">
    <source>
        <dbReference type="Proteomes" id="UP000033140"/>
    </source>
</evidence>
<feature type="transmembrane region" description="Helical" evidence="7">
    <location>
        <begin position="443"/>
        <end position="465"/>
    </location>
</feature>
<evidence type="ECO:0000256" key="6">
    <source>
        <dbReference type="ARBA" id="ARBA00023136"/>
    </source>
</evidence>
<comment type="caution">
    <text evidence="7">Lacks conserved residue(s) required for the propagation of feature annotation.</text>
</comment>
<dbReference type="AlphaFoldDB" id="A0A0E9NLQ5"/>
<comment type="function">
    <text evidence="7">May be involved in iron transport and iron homeostasis.</text>
</comment>
<dbReference type="STRING" id="698492.A0A0E9NLQ5"/>
<evidence type="ECO:0000256" key="3">
    <source>
        <dbReference type="ARBA" id="ARBA00022448"/>
    </source>
</evidence>
<organism evidence="8 9">
    <name type="scientific">Saitoella complicata (strain BCRC 22490 / CBS 7301 / JCM 7358 / NBRC 10748 / NRRL Y-17804)</name>
    <dbReference type="NCBI Taxonomy" id="698492"/>
    <lineage>
        <taxon>Eukaryota</taxon>
        <taxon>Fungi</taxon>
        <taxon>Dikarya</taxon>
        <taxon>Ascomycota</taxon>
        <taxon>Taphrinomycotina</taxon>
        <taxon>Taphrinomycotina incertae sedis</taxon>
        <taxon>Saitoella</taxon>
    </lineage>
</organism>
<evidence type="ECO:0000256" key="1">
    <source>
        <dbReference type="ARBA" id="ARBA00004141"/>
    </source>
</evidence>
<dbReference type="OMA" id="VAMGHVM"/>
<dbReference type="PANTHER" id="PTHR11660">
    <property type="entry name" value="SOLUTE CARRIER FAMILY 40 MEMBER"/>
    <property type="match status" value="1"/>
</dbReference>
<reference evidence="8 9" key="3">
    <citation type="journal article" date="2015" name="Genome Announc.">
        <title>Draft Genome Sequence of the Archiascomycetous Yeast Saitoella complicata.</title>
        <authorList>
            <person name="Yamauchi K."/>
            <person name="Kondo S."/>
            <person name="Hamamoto M."/>
            <person name="Takahashi Y."/>
            <person name="Ogura Y."/>
            <person name="Hayashi T."/>
            <person name="Nishida H."/>
        </authorList>
    </citation>
    <scope>NUCLEOTIDE SEQUENCE [LARGE SCALE GENOMIC DNA]</scope>
    <source>
        <strain evidence="8 9">NRRL Y-17804</strain>
    </source>
</reference>
<comment type="caution">
    <text evidence="8">The sequence shown here is derived from an EMBL/GenBank/DDBJ whole genome shotgun (WGS) entry which is preliminary data.</text>
</comment>
<feature type="transmembrane region" description="Helical" evidence="7">
    <location>
        <begin position="375"/>
        <end position="395"/>
    </location>
</feature>
<evidence type="ECO:0000256" key="4">
    <source>
        <dbReference type="ARBA" id="ARBA00022692"/>
    </source>
</evidence>
<gene>
    <name evidence="8" type="ORF">G7K_4735-t1</name>
</gene>
<dbReference type="PANTHER" id="PTHR11660:SF57">
    <property type="entry name" value="SOLUTE CARRIER FAMILY 40 MEMBER"/>
    <property type="match status" value="1"/>
</dbReference>
<dbReference type="GO" id="GO:0016020">
    <property type="term" value="C:membrane"/>
    <property type="evidence" value="ECO:0007669"/>
    <property type="project" value="UniProtKB-SubCell"/>
</dbReference>
<evidence type="ECO:0000256" key="7">
    <source>
        <dbReference type="RuleBase" id="RU365065"/>
    </source>
</evidence>
<dbReference type="RefSeq" id="XP_019022883.1">
    <property type="nucleotide sequence ID" value="XM_019170763.1"/>
</dbReference>
<keyword evidence="9" id="KW-1185">Reference proteome</keyword>
<comment type="subcellular location">
    <subcellularLocation>
        <location evidence="1 7">Membrane</location>
        <topology evidence="1 7">Multi-pass membrane protein</topology>
    </subcellularLocation>
</comment>
<dbReference type="SUPFAM" id="SSF103473">
    <property type="entry name" value="MFS general substrate transporter"/>
    <property type="match status" value="1"/>
</dbReference>
<keyword evidence="3 7" id="KW-0813">Transport</keyword>
<feature type="transmembrane region" description="Helical" evidence="7">
    <location>
        <begin position="211"/>
        <end position="235"/>
    </location>
</feature>
<proteinExistence type="inferred from homology"/>
<evidence type="ECO:0000256" key="5">
    <source>
        <dbReference type="ARBA" id="ARBA00022989"/>
    </source>
</evidence>
<name>A0A0E9NLQ5_SAICN</name>
<dbReference type="EMBL" id="BACD03000035">
    <property type="protein sequence ID" value="GAO50611.1"/>
    <property type="molecule type" value="Genomic_DNA"/>
</dbReference>
<accession>A0A0E9NLQ5</accession>
<feature type="transmembrane region" description="Helical" evidence="7">
    <location>
        <begin position="134"/>
        <end position="151"/>
    </location>
</feature>
<feature type="transmembrane region" description="Helical" evidence="7">
    <location>
        <begin position="284"/>
        <end position="304"/>
    </location>
</feature>
<feature type="transmembrane region" description="Helical" evidence="7">
    <location>
        <begin position="344"/>
        <end position="363"/>
    </location>
</feature>
<reference evidence="8 9" key="1">
    <citation type="journal article" date="2011" name="J. Gen. Appl. Microbiol.">
        <title>Draft genome sequencing of the enigmatic yeast Saitoella complicata.</title>
        <authorList>
            <person name="Nishida H."/>
            <person name="Hamamoto M."/>
            <person name="Sugiyama J."/>
        </authorList>
    </citation>
    <scope>NUCLEOTIDE SEQUENCE [LARGE SCALE GENOMIC DNA]</scope>
    <source>
        <strain evidence="8 9">NRRL Y-17804</strain>
    </source>
</reference>
<dbReference type="GO" id="GO:0005381">
    <property type="term" value="F:iron ion transmembrane transporter activity"/>
    <property type="evidence" value="ECO:0007669"/>
    <property type="project" value="UniProtKB-UniRule"/>
</dbReference>